<dbReference type="InterPro" id="IPR000923">
    <property type="entry name" value="BlueCu_1"/>
</dbReference>
<gene>
    <name evidence="6" type="ORF">ALEPTO_LOCUS7909</name>
</gene>
<dbReference type="Pfam" id="PF00127">
    <property type="entry name" value="Copper-bind"/>
    <property type="match status" value="1"/>
</dbReference>
<proteinExistence type="predicted"/>
<dbReference type="GO" id="GO:0009055">
    <property type="term" value="F:electron transfer activity"/>
    <property type="evidence" value="ECO:0007669"/>
    <property type="project" value="InterPro"/>
</dbReference>
<feature type="chain" id="PRO_5040115976" evidence="4">
    <location>
        <begin position="21"/>
        <end position="205"/>
    </location>
</feature>
<protein>
    <submittedName>
        <fullName evidence="6">4185_t:CDS:1</fullName>
    </submittedName>
</protein>
<dbReference type="Gene3D" id="2.60.40.420">
    <property type="entry name" value="Cupredoxins - blue copper proteins"/>
    <property type="match status" value="1"/>
</dbReference>
<feature type="region of interest" description="Disordered" evidence="3">
    <location>
        <begin position="125"/>
        <end position="181"/>
    </location>
</feature>
<evidence type="ECO:0000256" key="1">
    <source>
        <dbReference type="ARBA" id="ARBA00022723"/>
    </source>
</evidence>
<dbReference type="Proteomes" id="UP000789508">
    <property type="component" value="Unassembled WGS sequence"/>
</dbReference>
<evidence type="ECO:0000256" key="2">
    <source>
        <dbReference type="ARBA" id="ARBA00023008"/>
    </source>
</evidence>
<evidence type="ECO:0000259" key="5">
    <source>
        <dbReference type="Pfam" id="PF00127"/>
    </source>
</evidence>
<dbReference type="SUPFAM" id="SSF49503">
    <property type="entry name" value="Cupredoxins"/>
    <property type="match status" value="1"/>
</dbReference>
<dbReference type="OrthoDB" id="2361724at2759"/>
<reference evidence="6" key="1">
    <citation type="submission" date="2021-06" db="EMBL/GenBank/DDBJ databases">
        <authorList>
            <person name="Kallberg Y."/>
            <person name="Tangrot J."/>
            <person name="Rosling A."/>
        </authorList>
    </citation>
    <scope>NUCLEOTIDE SEQUENCE</scope>
    <source>
        <strain evidence="6">FL130A</strain>
    </source>
</reference>
<evidence type="ECO:0000313" key="7">
    <source>
        <dbReference type="Proteomes" id="UP000789508"/>
    </source>
</evidence>
<dbReference type="GO" id="GO:0005507">
    <property type="term" value="F:copper ion binding"/>
    <property type="evidence" value="ECO:0007669"/>
    <property type="project" value="InterPro"/>
</dbReference>
<keyword evidence="7" id="KW-1185">Reference proteome</keyword>
<comment type="caution">
    <text evidence="6">The sequence shown here is derived from an EMBL/GenBank/DDBJ whole genome shotgun (WGS) entry which is preliminary data.</text>
</comment>
<keyword evidence="4" id="KW-0732">Signal</keyword>
<name>A0A9N9CBA2_9GLOM</name>
<keyword evidence="2" id="KW-0186">Copper</keyword>
<dbReference type="EMBL" id="CAJVPS010003886">
    <property type="protein sequence ID" value="CAG8595727.1"/>
    <property type="molecule type" value="Genomic_DNA"/>
</dbReference>
<organism evidence="6 7">
    <name type="scientific">Ambispora leptoticha</name>
    <dbReference type="NCBI Taxonomy" id="144679"/>
    <lineage>
        <taxon>Eukaryota</taxon>
        <taxon>Fungi</taxon>
        <taxon>Fungi incertae sedis</taxon>
        <taxon>Mucoromycota</taxon>
        <taxon>Glomeromycotina</taxon>
        <taxon>Glomeromycetes</taxon>
        <taxon>Archaeosporales</taxon>
        <taxon>Ambisporaceae</taxon>
        <taxon>Ambispora</taxon>
    </lineage>
</organism>
<dbReference type="InterPro" id="IPR008972">
    <property type="entry name" value="Cupredoxin"/>
</dbReference>
<feature type="signal peptide" evidence="4">
    <location>
        <begin position="1"/>
        <end position="20"/>
    </location>
</feature>
<sequence length="205" mass="21170">MTHAFKIILALVALVTVVRAADISITATKDIKFKPESVNVQPGDKVTWMLEDPSVPHTVVQSDQADCTASKNKSAFSSGGSLKASGFSITIPSDAMPGNLYYFCSIPGHCEGAGMKGVLVVTGSGTNSTNGTTSDNSTSNGNTTSNGNMTSNGNSTTSGTNSTSNTTSSSPSSSSTNKSNSADNLKSSFEMAFFLLASALYFNIF</sequence>
<accession>A0A9N9CBA2</accession>
<keyword evidence="1" id="KW-0479">Metal-binding</keyword>
<evidence type="ECO:0000313" key="6">
    <source>
        <dbReference type="EMBL" id="CAG8595727.1"/>
    </source>
</evidence>
<feature type="domain" description="Blue (type 1) copper" evidence="5">
    <location>
        <begin position="28"/>
        <end position="121"/>
    </location>
</feature>
<dbReference type="AlphaFoldDB" id="A0A9N9CBA2"/>
<evidence type="ECO:0000256" key="4">
    <source>
        <dbReference type="SAM" id="SignalP"/>
    </source>
</evidence>
<evidence type="ECO:0000256" key="3">
    <source>
        <dbReference type="SAM" id="MobiDB-lite"/>
    </source>
</evidence>